<reference evidence="1" key="1">
    <citation type="submission" date="2024-07" db="EMBL/GenBank/DDBJ databases">
        <title>Metagenome and Metagenome-Assembled Genomes of Archaea from a hot spring from the geothermal field of Los Azufres, Mexico.</title>
        <authorList>
            <person name="Marin-Paredes R."/>
            <person name="Martinez-Romero E."/>
            <person name="Servin-Garciduenas L.E."/>
        </authorList>
    </citation>
    <scope>NUCLEOTIDE SEQUENCE</scope>
</reference>
<gene>
    <name evidence="1" type="ORF">TU35_006835</name>
</gene>
<accession>A0ACC6V1W0</accession>
<proteinExistence type="predicted"/>
<comment type="caution">
    <text evidence="1">The sequence shown here is derived from an EMBL/GenBank/DDBJ whole genome shotgun (WGS) entry which is preliminary data.</text>
</comment>
<name>A0ACC6V1W0_9CREN</name>
<sequence length="316" mass="35590">MRVVIAGGGISGVYFAYKLLQELPDAEVLLIEPKDYHEFTMGIPMAFAGLVEFKDLKMPLSSLRRIRHIKDQVVAVEPGGFRISSGELINGDYKVLAIGSLRVGHDDFYTVEGAENTYRLAASADVVRFIVDEAYPVMGFQEVAIAVKSVWKEKKVYVHVLYIHDDYRWLFNTYKDTFDKYGVALTEDPPPIKTEGRELHLFVPELAQHPLARGLRVTPLFETQHPRTYLIGESSLMKLGLPPIGWGAIWQASALAHAIATEAKTGVAEYAVEEWSAVSDPDKFRQFFTYRMTRGVPLVSLKGLYDLWRNSIFASL</sequence>
<dbReference type="Proteomes" id="UP000033636">
    <property type="component" value="Unassembled WGS sequence"/>
</dbReference>
<evidence type="ECO:0000313" key="2">
    <source>
        <dbReference type="Proteomes" id="UP000033636"/>
    </source>
</evidence>
<protein>
    <submittedName>
        <fullName evidence="1">NAD(P)/FAD-dependent oxidoreductase</fullName>
    </submittedName>
</protein>
<organism evidence="1 2">
    <name type="scientific">Thermoproteus sp. AZ2</name>
    <dbReference type="NCBI Taxonomy" id="1609232"/>
    <lineage>
        <taxon>Archaea</taxon>
        <taxon>Thermoproteota</taxon>
        <taxon>Thermoprotei</taxon>
        <taxon>Thermoproteales</taxon>
        <taxon>Thermoproteaceae</taxon>
        <taxon>Thermoproteus</taxon>
    </lineage>
</organism>
<dbReference type="EMBL" id="JZWT02000017">
    <property type="protein sequence ID" value="MFB6490941.1"/>
    <property type="molecule type" value="Genomic_DNA"/>
</dbReference>
<evidence type="ECO:0000313" key="1">
    <source>
        <dbReference type="EMBL" id="MFB6490941.1"/>
    </source>
</evidence>